<dbReference type="EMBL" id="UINC01179215">
    <property type="protein sequence ID" value="SVD87784.1"/>
    <property type="molecule type" value="Genomic_DNA"/>
</dbReference>
<protein>
    <submittedName>
        <fullName evidence="1">Uncharacterized protein</fullName>
    </submittedName>
</protein>
<evidence type="ECO:0000313" key="1">
    <source>
        <dbReference type="EMBL" id="SVD87784.1"/>
    </source>
</evidence>
<gene>
    <name evidence="1" type="ORF">METZ01_LOCUS440638</name>
</gene>
<proteinExistence type="predicted"/>
<reference evidence="1" key="1">
    <citation type="submission" date="2018-05" db="EMBL/GenBank/DDBJ databases">
        <authorList>
            <person name="Lanie J.A."/>
            <person name="Ng W.-L."/>
            <person name="Kazmierczak K.M."/>
            <person name="Andrzejewski T.M."/>
            <person name="Davidsen T.M."/>
            <person name="Wayne K.J."/>
            <person name="Tettelin H."/>
            <person name="Glass J.I."/>
            <person name="Rusch D."/>
            <person name="Podicherti R."/>
            <person name="Tsui H.-C.T."/>
            <person name="Winkler M.E."/>
        </authorList>
    </citation>
    <scope>NUCLEOTIDE SEQUENCE</scope>
</reference>
<name>A0A382YX16_9ZZZZ</name>
<dbReference type="AlphaFoldDB" id="A0A382YX16"/>
<sequence length="29" mass="3172">VALMQSAGGPKSACRYQAATHRLRLHGQY</sequence>
<feature type="non-terminal residue" evidence="1">
    <location>
        <position position="1"/>
    </location>
</feature>
<accession>A0A382YX16</accession>
<organism evidence="1">
    <name type="scientific">marine metagenome</name>
    <dbReference type="NCBI Taxonomy" id="408172"/>
    <lineage>
        <taxon>unclassified sequences</taxon>
        <taxon>metagenomes</taxon>
        <taxon>ecological metagenomes</taxon>
    </lineage>
</organism>